<name>A0ABV4TNQ8_9FLAO</name>
<evidence type="ECO:0000256" key="1">
    <source>
        <dbReference type="SAM" id="Phobius"/>
    </source>
</evidence>
<feature type="transmembrane region" description="Helical" evidence="1">
    <location>
        <begin position="112"/>
        <end position="130"/>
    </location>
</feature>
<accession>A0ABV4TNQ8</accession>
<evidence type="ECO:0000313" key="3">
    <source>
        <dbReference type="Proteomes" id="UP001574170"/>
    </source>
</evidence>
<keyword evidence="3" id="KW-1185">Reference proteome</keyword>
<gene>
    <name evidence="2" type="ORF">AAGV33_14330</name>
</gene>
<dbReference type="EMBL" id="JBCFQK010000026">
    <property type="protein sequence ID" value="MFA9195585.1"/>
    <property type="molecule type" value="Genomic_DNA"/>
</dbReference>
<dbReference type="RefSeq" id="WP_373392880.1">
    <property type="nucleotide sequence ID" value="NZ_JBCFQJ010000027.1"/>
</dbReference>
<evidence type="ECO:0000313" key="2">
    <source>
        <dbReference type="EMBL" id="MFA9195585.1"/>
    </source>
</evidence>
<dbReference type="Proteomes" id="UP001574170">
    <property type="component" value="Unassembled WGS sequence"/>
</dbReference>
<keyword evidence="1" id="KW-0472">Membrane</keyword>
<keyword evidence="1" id="KW-1133">Transmembrane helix</keyword>
<feature type="transmembrane region" description="Helical" evidence="1">
    <location>
        <begin position="12"/>
        <end position="31"/>
    </location>
</feature>
<comment type="caution">
    <text evidence="2">The sequence shown here is derived from an EMBL/GenBank/DDBJ whole genome shotgun (WGS) entry which is preliminary data.</text>
</comment>
<reference evidence="2 3" key="1">
    <citation type="submission" date="2024-04" db="EMBL/GenBank/DDBJ databases">
        <title>New Clade of Flavobacterium.</title>
        <authorList>
            <person name="Matos L."/>
            <person name="Proenca D.N."/>
            <person name="Fransisco R.M."/>
            <person name="Chung A.P."/>
            <person name="Maccario L."/>
            <person name="Sorensen S.J."/>
            <person name="Morais P.V."/>
        </authorList>
    </citation>
    <scope>NUCLEOTIDE SEQUENCE [LARGE SCALE GENOMIC DNA]</scope>
    <source>
        <strain evidence="2 3">FBOR7N2.3</strain>
    </source>
</reference>
<organism evidence="2 3">
    <name type="scientific">Flavobacterium magnesitis</name>
    <dbReference type="NCBI Taxonomy" id="3138077"/>
    <lineage>
        <taxon>Bacteria</taxon>
        <taxon>Pseudomonadati</taxon>
        <taxon>Bacteroidota</taxon>
        <taxon>Flavobacteriia</taxon>
        <taxon>Flavobacteriales</taxon>
        <taxon>Flavobacteriaceae</taxon>
        <taxon>Flavobacterium</taxon>
    </lineage>
</organism>
<feature type="transmembrane region" description="Helical" evidence="1">
    <location>
        <begin position="38"/>
        <end position="58"/>
    </location>
</feature>
<proteinExistence type="predicted"/>
<feature type="transmembrane region" description="Helical" evidence="1">
    <location>
        <begin position="86"/>
        <end position="105"/>
    </location>
</feature>
<protein>
    <recommendedName>
        <fullName evidence="4">DUF2231 domain-containing protein</fullName>
    </recommendedName>
</protein>
<sequence length="159" mass="17519">MNDAHLHLLVNHFPIVGSILGLLVLLGGLFFKNNSVKNTAYCLFVIAALFSFFSMATGEGAEELVEDMPNIGHKIIHEHEEFAERFAIIMYLLGIVSIIGLITNIKKHPKASFFSYAILVIAIVAVFFSTKVGTSGGEIRHTEIRSEETVQNSNVESPE</sequence>
<keyword evidence="1" id="KW-0812">Transmembrane</keyword>
<evidence type="ECO:0008006" key="4">
    <source>
        <dbReference type="Google" id="ProtNLM"/>
    </source>
</evidence>